<evidence type="ECO:0000313" key="2">
    <source>
        <dbReference type="EMBL" id="CAG5097841.1"/>
    </source>
</evidence>
<reference evidence="2" key="1">
    <citation type="submission" date="2021-04" db="EMBL/GenBank/DDBJ databases">
        <authorList>
            <person name="Chebbi M.A.C M."/>
        </authorList>
    </citation>
    <scope>NUCLEOTIDE SEQUENCE</scope>
</reference>
<evidence type="ECO:0000256" key="1">
    <source>
        <dbReference type="SAM" id="MobiDB-lite"/>
    </source>
</evidence>
<dbReference type="AlphaFoldDB" id="A0A8J2HJ86"/>
<feature type="non-terminal residue" evidence="2">
    <location>
        <position position="108"/>
    </location>
</feature>
<gene>
    <name evidence="2" type="ORF">HICCMSTLAB_LOCUS8904</name>
</gene>
<dbReference type="EMBL" id="CAJNRD030001121">
    <property type="protein sequence ID" value="CAG5097841.1"/>
    <property type="molecule type" value="Genomic_DNA"/>
</dbReference>
<organism evidence="2 3">
    <name type="scientific">Cotesia congregata</name>
    <name type="common">Parasitoid wasp</name>
    <name type="synonym">Apanteles congregatus</name>
    <dbReference type="NCBI Taxonomy" id="51543"/>
    <lineage>
        <taxon>Eukaryota</taxon>
        <taxon>Metazoa</taxon>
        <taxon>Ecdysozoa</taxon>
        <taxon>Arthropoda</taxon>
        <taxon>Hexapoda</taxon>
        <taxon>Insecta</taxon>
        <taxon>Pterygota</taxon>
        <taxon>Neoptera</taxon>
        <taxon>Endopterygota</taxon>
        <taxon>Hymenoptera</taxon>
        <taxon>Apocrita</taxon>
        <taxon>Ichneumonoidea</taxon>
        <taxon>Braconidae</taxon>
        <taxon>Microgastrinae</taxon>
        <taxon>Cotesia</taxon>
    </lineage>
</organism>
<name>A0A8J2HJ86_COTCN</name>
<protein>
    <submittedName>
        <fullName evidence="2">Uncharacterized protein</fullName>
    </submittedName>
</protein>
<proteinExistence type="predicted"/>
<feature type="compositionally biased region" description="Polar residues" evidence="1">
    <location>
        <begin position="96"/>
        <end position="108"/>
    </location>
</feature>
<keyword evidence="3" id="KW-1185">Reference proteome</keyword>
<sequence length="108" mass="11968">MNLGGFPHSKFMCLVKLLRHLNTRAQFEFGQGNMSCACAAPVPRPENRTRRTGYVKHRDLLVLRRLVAHVTSVRLAKAALQFRLEQRNWPGGSGFSSGRTNLGSGCGT</sequence>
<dbReference type="Proteomes" id="UP000786811">
    <property type="component" value="Unassembled WGS sequence"/>
</dbReference>
<evidence type="ECO:0000313" key="3">
    <source>
        <dbReference type="Proteomes" id="UP000786811"/>
    </source>
</evidence>
<accession>A0A8J2HJ86</accession>
<comment type="caution">
    <text evidence="2">The sequence shown here is derived from an EMBL/GenBank/DDBJ whole genome shotgun (WGS) entry which is preliminary data.</text>
</comment>
<feature type="region of interest" description="Disordered" evidence="1">
    <location>
        <begin position="89"/>
        <end position="108"/>
    </location>
</feature>